<dbReference type="EMBL" id="JBJXBP010000003">
    <property type="protein sequence ID" value="KAL3838347.1"/>
    <property type="molecule type" value="Genomic_DNA"/>
</dbReference>
<dbReference type="PRINTS" id="PR00724">
    <property type="entry name" value="CRBOXYPTASEC"/>
</dbReference>
<dbReference type="Proteomes" id="UP001634393">
    <property type="component" value="Unassembled WGS sequence"/>
</dbReference>
<keyword evidence="3" id="KW-0964">Secreted</keyword>
<comment type="similarity">
    <text evidence="2 8">Belongs to the peptidase S10 family.</text>
</comment>
<reference evidence="9 10" key="1">
    <citation type="submission" date="2024-12" db="EMBL/GenBank/DDBJ databases">
        <title>The unique morphological basis and parallel evolutionary history of personate flowers in Penstemon.</title>
        <authorList>
            <person name="Depatie T.H."/>
            <person name="Wessinger C.A."/>
        </authorList>
    </citation>
    <scope>NUCLEOTIDE SEQUENCE [LARGE SCALE GENOMIC DNA]</scope>
    <source>
        <strain evidence="9">WTNN_2</strain>
        <tissue evidence="9">Leaf</tissue>
    </source>
</reference>
<evidence type="ECO:0000256" key="3">
    <source>
        <dbReference type="ARBA" id="ARBA00022525"/>
    </source>
</evidence>
<dbReference type="GO" id="GO:0004185">
    <property type="term" value="F:serine-type carboxypeptidase activity"/>
    <property type="evidence" value="ECO:0007669"/>
    <property type="project" value="UniProtKB-UniRule"/>
</dbReference>
<dbReference type="PROSITE" id="PS00131">
    <property type="entry name" value="CARBOXYPEPT_SER_SER"/>
    <property type="match status" value="1"/>
</dbReference>
<proteinExistence type="inferred from homology"/>
<dbReference type="PANTHER" id="PTHR11802">
    <property type="entry name" value="SERINE PROTEASE FAMILY S10 SERINE CARBOXYPEPTIDASE"/>
    <property type="match status" value="1"/>
</dbReference>
<keyword evidence="10" id="KW-1185">Reference proteome</keyword>
<dbReference type="GO" id="GO:0006508">
    <property type="term" value="P:proteolysis"/>
    <property type="evidence" value="ECO:0007669"/>
    <property type="project" value="UniProtKB-KW"/>
</dbReference>
<sequence>MSVGKNDEVQLFYYFFESESESERDPQNDPLVLSLTGGPGCSSLYAIAFEFGPINFDFSTYGSSLPSLVLNSYSWTKMANMIFVDWPVGAGFSYTTNPESYYTSDSKSPKDVYKFLQKWFLMHPMFLKNPLYIQGESYAGKIAPMIAWEISKANEAGLLPQMYLQGYFVGNPITDVYLVKNEKVPYAHNMGLISDEYFKLAECSCNGEYVIPDLNNVQCHYALQLINECLEDLNTYFILDSTCPNSNIAKRDQTFTEVDSVTIALPSSRPKPACREQYYTISETWANNPYVREALHIREGTKGEWVRYNKSVAYAVDVASSAEYHLLLSKKGYRGLVYSGDHDMEAPYSSTLKWIRSLNLTLDDDWRQWKVDKQIAGFTQRYGENGSSFLTFATIKGSGHTAPEFAPKACFAMISRWLSYNPL</sequence>
<dbReference type="SUPFAM" id="SSF53474">
    <property type="entry name" value="alpha/beta-Hydrolases"/>
    <property type="match status" value="1"/>
</dbReference>
<dbReference type="PROSITE" id="PS00560">
    <property type="entry name" value="CARBOXYPEPT_SER_HIS"/>
    <property type="match status" value="1"/>
</dbReference>
<evidence type="ECO:0000256" key="1">
    <source>
        <dbReference type="ARBA" id="ARBA00004613"/>
    </source>
</evidence>
<dbReference type="AlphaFoldDB" id="A0ABD3TNJ7"/>
<evidence type="ECO:0000256" key="7">
    <source>
        <dbReference type="ARBA" id="ARBA00023180"/>
    </source>
</evidence>
<dbReference type="EC" id="3.4.16.-" evidence="8"/>
<keyword evidence="4 8" id="KW-0121">Carboxypeptidase</keyword>
<evidence type="ECO:0000256" key="5">
    <source>
        <dbReference type="ARBA" id="ARBA00022670"/>
    </source>
</evidence>
<keyword evidence="5 8" id="KW-0645">Protease</keyword>
<keyword evidence="6 8" id="KW-0378">Hydrolase</keyword>
<dbReference type="Pfam" id="PF00450">
    <property type="entry name" value="Peptidase_S10"/>
    <property type="match status" value="1"/>
</dbReference>
<evidence type="ECO:0000256" key="6">
    <source>
        <dbReference type="ARBA" id="ARBA00022801"/>
    </source>
</evidence>
<dbReference type="GO" id="GO:0005576">
    <property type="term" value="C:extracellular region"/>
    <property type="evidence" value="ECO:0007669"/>
    <property type="project" value="UniProtKB-SubCell"/>
</dbReference>
<dbReference type="InterPro" id="IPR001563">
    <property type="entry name" value="Peptidase_S10"/>
</dbReference>
<comment type="subcellular location">
    <subcellularLocation>
        <location evidence="1">Secreted</location>
    </subcellularLocation>
</comment>
<dbReference type="Gene3D" id="3.40.50.1820">
    <property type="entry name" value="alpha/beta hydrolase"/>
    <property type="match status" value="1"/>
</dbReference>
<dbReference type="InterPro" id="IPR029058">
    <property type="entry name" value="AB_hydrolase_fold"/>
</dbReference>
<dbReference type="PANTHER" id="PTHR11802:SF224">
    <property type="entry name" value="SERINE CARBOXYPEPTIDASE-LIKE 7 ISOFORM X1"/>
    <property type="match status" value="1"/>
</dbReference>
<protein>
    <recommendedName>
        <fullName evidence="8">Carboxypeptidase</fullName>
        <ecNumber evidence="8">3.4.16.-</ecNumber>
    </recommendedName>
</protein>
<evidence type="ECO:0000313" key="9">
    <source>
        <dbReference type="EMBL" id="KAL3838347.1"/>
    </source>
</evidence>
<organism evidence="9 10">
    <name type="scientific">Penstemon smallii</name>
    <dbReference type="NCBI Taxonomy" id="265156"/>
    <lineage>
        <taxon>Eukaryota</taxon>
        <taxon>Viridiplantae</taxon>
        <taxon>Streptophyta</taxon>
        <taxon>Embryophyta</taxon>
        <taxon>Tracheophyta</taxon>
        <taxon>Spermatophyta</taxon>
        <taxon>Magnoliopsida</taxon>
        <taxon>eudicotyledons</taxon>
        <taxon>Gunneridae</taxon>
        <taxon>Pentapetalae</taxon>
        <taxon>asterids</taxon>
        <taxon>lamiids</taxon>
        <taxon>Lamiales</taxon>
        <taxon>Plantaginaceae</taxon>
        <taxon>Cheloneae</taxon>
        <taxon>Penstemon</taxon>
    </lineage>
</organism>
<dbReference type="InterPro" id="IPR018202">
    <property type="entry name" value="Ser_caboxypep_ser_AS"/>
</dbReference>
<comment type="caution">
    <text evidence="9">The sequence shown here is derived from an EMBL/GenBank/DDBJ whole genome shotgun (WGS) entry which is preliminary data.</text>
</comment>
<evidence type="ECO:0000256" key="4">
    <source>
        <dbReference type="ARBA" id="ARBA00022645"/>
    </source>
</evidence>
<evidence type="ECO:0000256" key="2">
    <source>
        <dbReference type="ARBA" id="ARBA00009431"/>
    </source>
</evidence>
<accession>A0ABD3TNJ7</accession>
<gene>
    <name evidence="9" type="ORF">ACJIZ3_022938</name>
</gene>
<evidence type="ECO:0000313" key="10">
    <source>
        <dbReference type="Proteomes" id="UP001634393"/>
    </source>
</evidence>
<dbReference type="InterPro" id="IPR033124">
    <property type="entry name" value="Ser_caboxypep_his_AS"/>
</dbReference>
<keyword evidence="7" id="KW-0325">Glycoprotein</keyword>
<name>A0ABD3TNJ7_9LAMI</name>
<evidence type="ECO:0000256" key="8">
    <source>
        <dbReference type="RuleBase" id="RU361156"/>
    </source>
</evidence>